<accession>A0ACC3BER3</accession>
<evidence type="ECO:0000313" key="2">
    <source>
        <dbReference type="Proteomes" id="UP001177260"/>
    </source>
</evidence>
<dbReference type="Proteomes" id="UP001177260">
    <property type="component" value="Unassembled WGS sequence"/>
</dbReference>
<protein>
    <submittedName>
        <fullName evidence="1">Uncharacterized protein</fullName>
    </submittedName>
</protein>
<reference evidence="1 2" key="1">
    <citation type="journal article" date="2023" name="ACS Omega">
        <title>Identification of the Neoaspergillic Acid Biosynthesis Gene Cluster by Establishing an In Vitro CRISPR-Ribonucleoprotein Genetic System in Aspergillus melleus.</title>
        <authorList>
            <person name="Yuan B."/>
            <person name="Grau M.F."/>
            <person name="Murata R.M."/>
            <person name="Torok T."/>
            <person name="Venkateswaran K."/>
            <person name="Stajich J.E."/>
            <person name="Wang C.C.C."/>
        </authorList>
    </citation>
    <scope>NUCLEOTIDE SEQUENCE [LARGE SCALE GENOMIC DNA]</scope>
    <source>
        <strain evidence="1 2">IMV 1140</strain>
    </source>
</reference>
<keyword evidence="2" id="KW-1185">Reference proteome</keyword>
<dbReference type="EMBL" id="JAOPJF010000005">
    <property type="protein sequence ID" value="KAK1149064.1"/>
    <property type="molecule type" value="Genomic_DNA"/>
</dbReference>
<evidence type="ECO:0000313" key="1">
    <source>
        <dbReference type="EMBL" id="KAK1149064.1"/>
    </source>
</evidence>
<name>A0ACC3BER3_9EURO</name>
<organism evidence="1 2">
    <name type="scientific">Aspergillus melleus</name>
    <dbReference type="NCBI Taxonomy" id="138277"/>
    <lineage>
        <taxon>Eukaryota</taxon>
        <taxon>Fungi</taxon>
        <taxon>Dikarya</taxon>
        <taxon>Ascomycota</taxon>
        <taxon>Pezizomycotina</taxon>
        <taxon>Eurotiomycetes</taxon>
        <taxon>Eurotiomycetidae</taxon>
        <taxon>Eurotiales</taxon>
        <taxon>Aspergillaceae</taxon>
        <taxon>Aspergillus</taxon>
        <taxon>Aspergillus subgen. Circumdati</taxon>
    </lineage>
</organism>
<sequence length="736" mass="82345">MRPFSAWLLWFFFCLVDNHTGVTAVPRIDREQVVSRFNPARNASSTSTPMQVGNGNFAFGADVTGLQTFLPYGTLSSWGWHNSSLSHGASPADFTGLDWWTHGRLVNYEMPNPAQPDISQWLIANPHRINLGRIGFVFMGGSANITEDDLSEKHQELDIYHGILTSTFTLNGHKTTVWTCVDPSSDTVSVRLHSELLSRGQLAVFFDYPYATDASKYEAPFVGDWDAVSNHTTDLIYSGGPNAQIQHTLDATTYYTDIHWSSHKTTITRKKNTHRYVLQPPKTNNSAFELTATFSTTKHNHTSHASPSTSTSTSSITSRCKHWWKVYWETGAFLDLTFTRNSTAIEIQRRIILSQYLVAVNGAGNDPPQESGLVNNGWYGKFHLEMYPWHSAHWILWGKQHLLDRSINVYNRFLATSQARASTQGYEGARWGKMSDPSGRSAPGEINSLLIWQQPHVFYFAELKYRSAVASLNGRDTMPVLTKWDTLLTESADFMVSFAFWNSSTGFYDLGPPMYPVSENTPPNSTRNPTFELAYWYFGIDVAIRWKERLGQSIPIKWKHVLENLAPLPTVEVTTPAGKKDITYTLYEGIPNMWTDPETVTDHPALTGIYGLLPPLAVVNKTIAAATAAQVARTWNFTDCWGWDFPMLAMNAARLGNVEAAVRYLVHPKFQFDDVGMPVGPMRNVPTPYFPSSAGLLLVAGMLSGGWDNANNAILRTTSGFPIEWNALAEGFLSAF</sequence>
<proteinExistence type="predicted"/>
<gene>
    <name evidence="1" type="ORF">N8T08_007741</name>
</gene>
<comment type="caution">
    <text evidence="1">The sequence shown here is derived from an EMBL/GenBank/DDBJ whole genome shotgun (WGS) entry which is preliminary data.</text>
</comment>